<evidence type="ECO:0000256" key="7">
    <source>
        <dbReference type="ARBA" id="ARBA00023237"/>
    </source>
</evidence>
<dbReference type="PANTHER" id="PTHR30026">
    <property type="entry name" value="OUTER MEMBRANE PROTEIN TOLC"/>
    <property type="match status" value="1"/>
</dbReference>
<dbReference type="RefSeq" id="WP_171227359.1">
    <property type="nucleotide sequence ID" value="NZ_CP053085.1"/>
</dbReference>
<sequence length="463" mass="49177">MSNAVLPPRRPFSQRFRRLASAVVAVIVCTPHVGLAQVTSPRAEQISASDTITSVVTVLRHARDVSPAARISQSSSRIASRTADLAAVPLSPFVSLDATALRQTLNLATFGFPGASAASDPFSVYNVGVRAQQTLLDASAWRRMRAQRDSARAALGDDVETRDAIGTGAAVRYFQLLAADANRTGREADSTLAAAVLADVAARRQVGETTDIDVTRARLGVTVAAARLVDARATTEQARLDLALSMGLAPVMLPMIRDTLRAPIASDSTVMAMEGAIALEVVIARRGDVQASRARAQSASNLISARRLELLPRVTAFGDFSATGVQTSTLPAVYRAGIQASVPLVDGFSRRRRAGIDAERERIAANAAEMTRLRAAREVHGAIVDVKRAMASLASADAQLALSLEELQQARTRVRAGVGNSLETTQAIAAVATAREQVVAGRLRYHLARVEWHRASATLDALR</sequence>
<comment type="similarity">
    <text evidence="2">Belongs to the outer membrane factor (OMF) (TC 1.B.17) family.</text>
</comment>
<proteinExistence type="inferred from homology"/>
<evidence type="ECO:0000256" key="3">
    <source>
        <dbReference type="ARBA" id="ARBA00022448"/>
    </source>
</evidence>
<evidence type="ECO:0000256" key="6">
    <source>
        <dbReference type="ARBA" id="ARBA00023136"/>
    </source>
</evidence>
<dbReference type="KEGG" id="ggr:HKW67_21525"/>
<evidence type="ECO:0000256" key="8">
    <source>
        <dbReference type="SAM" id="SignalP"/>
    </source>
</evidence>
<dbReference type="SUPFAM" id="SSF56954">
    <property type="entry name" value="Outer membrane efflux proteins (OEP)"/>
    <property type="match status" value="1"/>
</dbReference>
<evidence type="ECO:0000313" key="9">
    <source>
        <dbReference type="EMBL" id="QJR37923.1"/>
    </source>
</evidence>
<keyword evidence="8" id="KW-0732">Signal</keyword>
<dbReference type="InterPro" id="IPR003423">
    <property type="entry name" value="OMP_efflux"/>
</dbReference>
<keyword evidence="10" id="KW-1185">Reference proteome</keyword>
<reference evidence="9 10" key="1">
    <citation type="submission" date="2020-05" db="EMBL/GenBank/DDBJ databases">
        <title>Complete genome sequence of Gemmatimonas greenlandica TET16.</title>
        <authorList>
            <person name="Zeng Y."/>
        </authorList>
    </citation>
    <scope>NUCLEOTIDE SEQUENCE [LARGE SCALE GENOMIC DNA]</scope>
    <source>
        <strain evidence="9 10">TET16</strain>
    </source>
</reference>
<evidence type="ECO:0000256" key="5">
    <source>
        <dbReference type="ARBA" id="ARBA00022692"/>
    </source>
</evidence>
<keyword evidence="6" id="KW-0472">Membrane</keyword>
<evidence type="ECO:0000256" key="4">
    <source>
        <dbReference type="ARBA" id="ARBA00022452"/>
    </source>
</evidence>
<dbReference type="InterPro" id="IPR051906">
    <property type="entry name" value="TolC-like"/>
</dbReference>
<dbReference type="EMBL" id="CP053085">
    <property type="protein sequence ID" value="QJR37923.1"/>
    <property type="molecule type" value="Genomic_DNA"/>
</dbReference>
<dbReference type="GO" id="GO:0009279">
    <property type="term" value="C:cell outer membrane"/>
    <property type="evidence" value="ECO:0007669"/>
    <property type="project" value="UniProtKB-SubCell"/>
</dbReference>
<accession>A0A6M4IT63</accession>
<evidence type="ECO:0000256" key="2">
    <source>
        <dbReference type="ARBA" id="ARBA00007613"/>
    </source>
</evidence>
<feature type="chain" id="PRO_5026817803" evidence="8">
    <location>
        <begin position="37"/>
        <end position="463"/>
    </location>
</feature>
<dbReference type="AlphaFoldDB" id="A0A6M4IT63"/>
<dbReference type="GO" id="GO:0015288">
    <property type="term" value="F:porin activity"/>
    <property type="evidence" value="ECO:0007669"/>
    <property type="project" value="TreeGrafter"/>
</dbReference>
<keyword evidence="5" id="KW-0812">Transmembrane</keyword>
<organism evidence="9 10">
    <name type="scientific">Gemmatimonas groenlandica</name>
    <dbReference type="NCBI Taxonomy" id="2732249"/>
    <lineage>
        <taxon>Bacteria</taxon>
        <taxon>Pseudomonadati</taxon>
        <taxon>Gemmatimonadota</taxon>
        <taxon>Gemmatimonadia</taxon>
        <taxon>Gemmatimonadales</taxon>
        <taxon>Gemmatimonadaceae</taxon>
        <taxon>Gemmatimonas</taxon>
    </lineage>
</organism>
<comment type="subcellular location">
    <subcellularLocation>
        <location evidence="1">Cell outer membrane</location>
    </subcellularLocation>
</comment>
<feature type="signal peptide" evidence="8">
    <location>
        <begin position="1"/>
        <end position="36"/>
    </location>
</feature>
<dbReference type="PANTHER" id="PTHR30026:SF20">
    <property type="entry name" value="OUTER MEMBRANE PROTEIN TOLC"/>
    <property type="match status" value="1"/>
</dbReference>
<evidence type="ECO:0000313" key="10">
    <source>
        <dbReference type="Proteomes" id="UP000500938"/>
    </source>
</evidence>
<dbReference type="GO" id="GO:1990281">
    <property type="term" value="C:efflux pump complex"/>
    <property type="evidence" value="ECO:0007669"/>
    <property type="project" value="TreeGrafter"/>
</dbReference>
<dbReference type="Gene3D" id="1.20.1600.10">
    <property type="entry name" value="Outer membrane efflux proteins (OEP)"/>
    <property type="match status" value="1"/>
</dbReference>
<gene>
    <name evidence="9" type="ORF">HKW67_21525</name>
</gene>
<dbReference type="GO" id="GO:0015562">
    <property type="term" value="F:efflux transmembrane transporter activity"/>
    <property type="evidence" value="ECO:0007669"/>
    <property type="project" value="InterPro"/>
</dbReference>
<dbReference type="Pfam" id="PF02321">
    <property type="entry name" value="OEP"/>
    <property type="match status" value="1"/>
</dbReference>
<dbReference type="Proteomes" id="UP000500938">
    <property type="component" value="Chromosome"/>
</dbReference>
<keyword evidence="3" id="KW-0813">Transport</keyword>
<keyword evidence="7" id="KW-0998">Cell outer membrane</keyword>
<protein>
    <submittedName>
        <fullName evidence="9">TolC family protein</fullName>
    </submittedName>
</protein>
<name>A0A6M4IT63_9BACT</name>
<evidence type="ECO:0000256" key="1">
    <source>
        <dbReference type="ARBA" id="ARBA00004442"/>
    </source>
</evidence>
<keyword evidence="4" id="KW-1134">Transmembrane beta strand</keyword>